<dbReference type="STRING" id="349521.HCH_02388"/>
<dbReference type="Pfam" id="PF08242">
    <property type="entry name" value="Methyltransf_12"/>
    <property type="match status" value="1"/>
</dbReference>
<dbReference type="KEGG" id="hch:HCH_02388"/>
<dbReference type="Gene3D" id="3.40.50.150">
    <property type="entry name" value="Vaccinia Virus protein VP39"/>
    <property type="match status" value="1"/>
</dbReference>
<sequence>MNDIVRLSEDRVAYFDHDSTAVHAVSPVVNIVRSLLGSPTSVNLLDVGGGNGTFLDTMLNSMPESRGTIVEMSPAMAGKNASRHNKVVVCDNYLDWANRKLDSDERFDVIFFNFVLHHFVGDSWGSSVELQRKALEVSKSLLKENGVIVVYEIHYNGGVFDEITSKIIYGVSSSRILAPVAKIMGSNTAGFGVCFHSEPFWIDLFCKQGLVCKKEYVIMKGVFRGVLPKIHKFLLNIKSMNYKIHFIGSE</sequence>
<dbReference type="CDD" id="cd02440">
    <property type="entry name" value="AdoMet_MTases"/>
    <property type="match status" value="1"/>
</dbReference>
<organism evidence="2 3">
    <name type="scientific">Hahella chejuensis (strain KCTC 2396)</name>
    <dbReference type="NCBI Taxonomy" id="349521"/>
    <lineage>
        <taxon>Bacteria</taxon>
        <taxon>Pseudomonadati</taxon>
        <taxon>Pseudomonadota</taxon>
        <taxon>Gammaproteobacteria</taxon>
        <taxon>Oceanospirillales</taxon>
        <taxon>Hahellaceae</taxon>
        <taxon>Hahella</taxon>
    </lineage>
</organism>
<name>Q2SJH1_HAHCH</name>
<dbReference type="OrthoDB" id="5885776at2"/>
<dbReference type="Proteomes" id="UP000000238">
    <property type="component" value="Chromosome"/>
</dbReference>
<proteinExistence type="predicted"/>
<accession>Q2SJH1</accession>
<feature type="domain" description="Methyltransferase type 12" evidence="1">
    <location>
        <begin position="45"/>
        <end position="148"/>
    </location>
</feature>
<evidence type="ECO:0000313" key="3">
    <source>
        <dbReference type="Proteomes" id="UP000000238"/>
    </source>
</evidence>
<dbReference type="EMBL" id="CP000155">
    <property type="protein sequence ID" value="ABC29203.1"/>
    <property type="molecule type" value="Genomic_DNA"/>
</dbReference>
<dbReference type="RefSeq" id="WP_011396272.1">
    <property type="nucleotide sequence ID" value="NC_007645.1"/>
</dbReference>
<dbReference type="InterPro" id="IPR029063">
    <property type="entry name" value="SAM-dependent_MTases_sf"/>
</dbReference>
<gene>
    <name evidence="2" type="ordered locus">HCH_02388</name>
</gene>
<evidence type="ECO:0000313" key="2">
    <source>
        <dbReference type="EMBL" id="ABC29203.1"/>
    </source>
</evidence>
<dbReference type="InterPro" id="IPR013217">
    <property type="entry name" value="Methyltransf_12"/>
</dbReference>
<reference evidence="2 3" key="1">
    <citation type="journal article" date="2005" name="Nucleic Acids Res.">
        <title>Genomic blueprint of Hahella chejuensis, a marine microbe producing an algicidal agent.</title>
        <authorList>
            <person name="Jeong H."/>
            <person name="Yim J.H."/>
            <person name="Lee C."/>
            <person name="Choi S.-H."/>
            <person name="Park Y.K."/>
            <person name="Yoon S.H."/>
            <person name="Hur C.-G."/>
            <person name="Kang H.-Y."/>
            <person name="Kim D."/>
            <person name="Lee H.H."/>
            <person name="Park K.H."/>
            <person name="Park S.-H."/>
            <person name="Park H.-S."/>
            <person name="Lee H.K."/>
            <person name="Oh T.K."/>
            <person name="Kim J.F."/>
        </authorList>
    </citation>
    <scope>NUCLEOTIDE SEQUENCE [LARGE SCALE GENOMIC DNA]</scope>
    <source>
        <strain evidence="2 3">KCTC 2396</strain>
    </source>
</reference>
<keyword evidence="3" id="KW-1185">Reference proteome</keyword>
<dbReference type="HOGENOM" id="CLU_1142223_0_0_6"/>
<protein>
    <recommendedName>
        <fullName evidence="1">Methyltransferase type 12 domain-containing protein</fullName>
    </recommendedName>
</protein>
<dbReference type="eggNOG" id="COG0500">
    <property type="taxonomic scope" value="Bacteria"/>
</dbReference>
<dbReference type="AlphaFoldDB" id="Q2SJH1"/>
<dbReference type="SUPFAM" id="SSF53335">
    <property type="entry name" value="S-adenosyl-L-methionine-dependent methyltransferases"/>
    <property type="match status" value="1"/>
</dbReference>
<evidence type="ECO:0000259" key="1">
    <source>
        <dbReference type="Pfam" id="PF08242"/>
    </source>
</evidence>